<evidence type="ECO:0000256" key="7">
    <source>
        <dbReference type="SAM" id="Phobius"/>
    </source>
</evidence>
<comment type="similarity">
    <text evidence="2">Belongs to the CpsC/CapA family.</text>
</comment>
<evidence type="ECO:0000256" key="1">
    <source>
        <dbReference type="ARBA" id="ARBA00004651"/>
    </source>
</evidence>
<comment type="subcellular location">
    <subcellularLocation>
        <location evidence="1">Cell membrane</location>
        <topology evidence="1">Multi-pass membrane protein</topology>
    </subcellularLocation>
</comment>
<dbReference type="RefSeq" id="WP_059140085.1">
    <property type="nucleotide sequence ID" value="NZ_KQ130616.1"/>
</dbReference>
<dbReference type="InterPro" id="IPR050445">
    <property type="entry name" value="Bact_polysacc_biosynth/exp"/>
</dbReference>
<dbReference type="AlphaFoldDB" id="A0A0J8GEE6"/>
<feature type="domain" description="Polysaccharide chain length determinant N-terminal" evidence="8">
    <location>
        <begin position="4"/>
        <end position="93"/>
    </location>
</feature>
<dbReference type="InterPro" id="IPR003856">
    <property type="entry name" value="LPS_length_determ_N"/>
</dbReference>
<dbReference type="Proteomes" id="UP000052258">
    <property type="component" value="Unassembled WGS sequence"/>
</dbReference>
<protein>
    <submittedName>
        <fullName evidence="9">Capsular polysaccharide biosynthesis protein</fullName>
    </submittedName>
</protein>
<dbReference type="GO" id="GO:0005886">
    <property type="term" value="C:plasma membrane"/>
    <property type="evidence" value="ECO:0007669"/>
    <property type="project" value="UniProtKB-SubCell"/>
</dbReference>
<keyword evidence="10" id="KW-1185">Reference proteome</keyword>
<dbReference type="EMBL" id="AZHO01000021">
    <property type="protein sequence ID" value="KMT59153.1"/>
    <property type="molecule type" value="Genomic_DNA"/>
</dbReference>
<evidence type="ECO:0000256" key="2">
    <source>
        <dbReference type="ARBA" id="ARBA00006683"/>
    </source>
</evidence>
<reference evidence="9 10" key="1">
    <citation type="journal article" date="2015" name="Genome Biol. Evol.">
        <title>Comparative Genomics of Listeria Sensu Lato: Genus-Wide Differences in Evolutionary Dynamics and the Progressive Gain of Complex, Potentially Pathogenicity-Related Traits through Lateral Gene Transfer.</title>
        <authorList>
            <person name="Chiara M."/>
            <person name="Caruso M."/>
            <person name="D'Erchia A.M."/>
            <person name="Manzari C."/>
            <person name="Fraccalvieri R."/>
            <person name="Goffredo E."/>
            <person name="Latorre L."/>
            <person name="Miccolupo A."/>
            <person name="Padalino I."/>
            <person name="Santagada G."/>
            <person name="Chiocco D."/>
            <person name="Pesole G."/>
            <person name="Horner D.S."/>
            <person name="Parisi A."/>
        </authorList>
    </citation>
    <scope>NUCLEOTIDE SEQUENCE [LARGE SCALE GENOMIC DNA]</scope>
    <source>
        <strain evidence="9 10">1991</strain>
    </source>
</reference>
<sequence>MEESLNLKQLRNLIQKNKWVLIASTGISILLMLIYITFFSTSIYRSSTEVLINQSVPENAQMKSQDVQANLQLVNTYASIMKSPGLLEQVSKKINNKYTVKELTDMIKINSTSDSQVITISVEGEDPKEIVTIANSIVQSFKGEIPKIMQIDNVYILAKATFDKDAPAVKPSKGLLLMVAAALGVIIGIIIMFIRHLLDNSIKTADDVEALLNLPVLTIISEIKEESVFTKNKRSGSRRKRGR</sequence>
<gene>
    <name evidence="9" type="ORF">X560_1694</name>
</gene>
<keyword evidence="3" id="KW-1003">Cell membrane</keyword>
<dbReference type="Pfam" id="PF02706">
    <property type="entry name" value="Wzz"/>
    <property type="match status" value="1"/>
</dbReference>
<keyword evidence="5 7" id="KW-1133">Transmembrane helix</keyword>
<evidence type="ECO:0000313" key="10">
    <source>
        <dbReference type="Proteomes" id="UP000052258"/>
    </source>
</evidence>
<feature type="transmembrane region" description="Helical" evidence="7">
    <location>
        <begin position="20"/>
        <end position="44"/>
    </location>
</feature>
<keyword evidence="4 7" id="KW-0812">Transmembrane</keyword>
<organism evidence="9 10">
    <name type="scientific">Listeria fleischmannii 1991</name>
    <dbReference type="NCBI Taxonomy" id="1430899"/>
    <lineage>
        <taxon>Bacteria</taxon>
        <taxon>Bacillati</taxon>
        <taxon>Bacillota</taxon>
        <taxon>Bacilli</taxon>
        <taxon>Bacillales</taxon>
        <taxon>Listeriaceae</taxon>
        <taxon>Listeria</taxon>
    </lineage>
</organism>
<feature type="transmembrane region" description="Helical" evidence="7">
    <location>
        <begin position="175"/>
        <end position="194"/>
    </location>
</feature>
<dbReference type="GO" id="GO:0004713">
    <property type="term" value="F:protein tyrosine kinase activity"/>
    <property type="evidence" value="ECO:0007669"/>
    <property type="project" value="TreeGrafter"/>
</dbReference>
<dbReference type="PANTHER" id="PTHR32309">
    <property type="entry name" value="TYROSINE-PROTEIN KINASE"/>
    <property type="match status" value="1"/>
</dbReference>
<evidence type="ECO:0000256" key="6">
    <source>
        <dbReference type="ARBA" id="ARBA00023136"/>
    </source>
</evidence>
<name>A0A0J8GEE6_9LIST</name>
<evidence type="ECO:0000256" key="5">
    <source>
        <dbReference type="ARBA" id="ARBA00022989"/>
    </source>
</evidence>
<proteinExistence type="inferred from homology"/>
<dbReference type="PATRIC" id="fig|1430899.3.peg.1731"/>
<accession>A0A0J8GEE6</accession>
<comment type="caution">
    <text evidence="9">The sequence shown here is derived from an EMBL/GenBank/DDBJ whole genome shotgun (WGS) entry which is preliminary data.</text>
</comment>
<evidence type="ECO:0000256" key="3">
    <source>
        <dbReference type="ARBA" id="ARBA00022475"/>
    </source>
</evidence>
<keyword evidence="6 7" id="KW-0472">Membrane</keyword>
<dbReference type="PANTHER" id="PTHR32309:SF13">
    <property type="entry name" value="FERRIC ENTEROBACTIN TRANSPORT PROTEIN FEPE"/>
    <property type="match status" value="1"/>
</dbReference>
<evidence type="ECO:0000313" key="9">
    <source>
        <dbReference type="EMBL" id="KMT59153.1"/>
    </source>
</evidence>
<dbReference type="OrthoDB" id="2360475at2"/>
<evidence type="ECO:0000259" key="8">
    <source>
        <dbReference type="Pfam" id="PF02706"/>
    </source>
</evidence>
<evidence type="ECO:0000256" key="4">
    <source>
        <dbReference type="ARBA" id="ARBA00022692"/>
    </source>
</evidence>